<dbReference type="EMBL" id="QGGO01000005">
    <property type="protein sequence ID" value="PWK27825.1"/>
    <property type="molecule type" value="Genomic_DNA"/>
</dbReference>
<proteinExistence type="predicted"/>
<dbReference type="AlphaFoldDB" id="A0A316EBM6"/>
<organism evidence="2 3">
    <name type="scientific">Arcicella aurantiaca</name>
    <dbReference type="NCBI Taxonomy" id="591202"/>
    <lineage>
        <taxon>Bacteria</taxon>
        <taxon>Pseudomonadati</taxon>
        <taxon>Bacteroidota</taxon>
        <taxon>Cytophagia</taxon>
        <taxon>Cytophagales</taxon>
        <taxon>Flectobacillaceae</taxon>
        <taxon>Arcicella</taxon>
    </lineage>
</organism>
<keyword evidence="3" id="KW-1185">Reference proteome</keyword>
<comment type="caution">
    <text evidence="2">The sequence shown here is derived from an EMBL/GenBank/DDBJ whole genome shotgun (WGS) entry which is preliminary data.</text>
</comment>
<dbReference type="Pfam" id="PF00535">
    <property type="entry name" value="Glycos_transf_2"/>
    <property type="match status" value="1"/>
</dbReference>
<reference evidence="2 3" key="1">
    <citation type="submission" date="2018-05" db="EMBL/GenBank/DDBJ databases">
        <title>Genomic Encyclopedia of Archaeal and Bacterial Type Strains, Phase II (KMG-II): from individual species to whole genera.</title>
        <authorList>
            <person name="Goeker M."/>
        </authorList>
    </citation>
    <scope>NUCLEOTIDE SEQUENCE [LARGE SCALE GENOMIC DNA]</scope>
    <source>
        <strain evidence="2 3">DSM 22214</strain>
    </source>
</reference>
<dbReference type="PANTHER" id="PTHR22916">
    <property type="entry name" value="GLYCOSYLTRANSFERASE"/>
    <property type="match status" value="1"/>
</dbReference>
<dbReference type="GO" id="GO:0016758">
    <property type="term" value="F:hexosyltransferase activity"/>
    <property type="evidence" value="ECO:0007669"/>
    <property type="project" value="UniProtKB-ARBA"/>
</dbReference>
<gene>
    <name evidence="2" type="ORF">LV89_01232</name>
</gene>
<evidence type="ECO:0000259" key="1">
    <source>
        <dbReference type="Pfam" id="PF00535"/>
    </source>
</evidence>
<evidence type="ECO:0000313" key="3">
    <source>
        <dbReference type="Proteomes" id="UP000245489"/>
    </source>
</evidence>
<feature type="domain" description="Glycosyltransferase 2-like" evidence="1">
    <location>
        <begin position="4"/>
        <end position="144"/>
    </location>
</feature>
<dbReference type="SUPFAM" id="SSF53448">
    <property type="entry name" value="Nucleotide-diphospho-sugar transferases"/>
    <property type="match status" value="1"/>
</dbReference>
<accession>A0A316EBM6</accession>
<protein>
    <submittedName>
        <fullName evidence="2">Glycosyl transferase family 2</fullName>
    </submittedName>
</protein>
<dbReference type="OrthoDB" id="9788101at2"/>
<dbReference type="CDD" id="cd06433">
    <property type="entry name" value="GT_2_WfgS_like"/>
    <property type="match status" value="1"/>
</dbReference>
<dbReference type="InterPro" id="IPR029044">
    <property type="entry name" value="Nucleotide-diphossugar_trans"/>
</dbReference>
<dbReference type="Proteomes" id="UP000245489">
    <property type="component" value="Unassembled WGS sequence"/>
</dbReference>
<dbReference type="Gene3D" id="3.90.550.10">
    <property type="entry name" value="Spore Coat Polysaccharide Biosynthesis Protein SpsA, Chain A"/>
    <property type="match status" value="1"/>
</dbReference>
<dbReference type="InterPro" id="IPR001173">
    <property type="entry name" value="Glyco_trans_2-like"/>
</dbReference>
<dbReference type="RefSeq" id="WP_109741992.1">
    <property type="nucleotide sequence ID" value="NZ_QGGO01000005.1"/>
</dbReference>
<sequence length="249" mass="28640">MKISVITVSFNSAKTIRQTIESVLTQDYPDLEYIVIDGASKDGTVDILKSFGDKIKFISEPDKGIYDALNKGVKMATGDVIGTIGGDDFYPNNQVISHIAKAFEDNKTDAVYGDKQYVNLGDDQTIVRYWRSGEYVRENWLKGWMPPHLSFYLKKSAFEKYGYYITDFTCSGDYELMLRMLYKNNLSASYLPEVVMTMRNGGTSTASWKHRYRANMEDRRAWAINNLKPHWYTLWMKPIAKIGQLFMKS</sequence>
<dbReference type="PANTHER" id="PTHR22916:SF3">
    <property type="entry name" value="UDP-GLCNAC:BETAGAL BETA-1,3-N-ACETYLGLUCOSAMINYLTRANSFERASE-LIKE PROTEIN 1"/>
    <property type="match status" value="1"/>
</dbReference>
<name>A0A316EBM6_9BACT</name>
<evidence type="ECO:0000313" key="2">
    <source>
        <dbReference type="EMBL" id="PWK27825.1"/>
    </source>
</evidence>
<keyword evidence="2" id="KW-0808">Transferase</keyword>